<dbReference type="PANTHER" id="PTHR12755">
    <property type="entry name" value="CLEAVAGE/POLYADENYLATION FACTOR IA SUBUNIT CLP1P"/>
    <property type="match status" value="1"/>
</dbReference>
<accession>A0AAW0Z099</accession>
<evidence type="ECO:0000256" key="5">
    <source>
        <dbReference type="ARBA" id="ARBA00019824"/>
    </source>
</evidence>
<evidence type="ECO:0000313" key="15">
    <source>
        <dbReference type="Proteomes" id="UP001388673"/>
    </source>
</evidence>
<dbReference type="InterPro" id="IPR027417">
    <property type="entry name" value="P-loop_NTPase"/>
</dbReference>
<evidence type="ECO:0000256" key="3">
    <source>
        <dbReference type="ARBA" id="ARBA00011003"/>
    </source>
</evidence>
<dbReference type="PANTHER" id="PTHR12755:SF3">
    <property type="entry name" value="POLYNUCLEOTIDE 5'-HYDROXYL-KINASE NOL9"/>
    <property type="match status" value="1"/>
</dbReference>
<proteinExistence type="inferred from homology"/>
<dbReference type="GeneID" id="92180209"/>
<dbReference type="Gene3D" id="3.40.50.300">
    <property type="entry name" value="P-loop containing nucleotide triphosphate hydrolases"/>
    <property type="match status" value="1"/>
</dbReference>
<evidence type="ECO:0000256" key="2">
    <source>
        <dbReference type="ARBA" id="ARBA00004604"/>
    </source>
</evidence>
<dbReference type="InterPro" id="IPR045116">
    <property type="entry name" value="Clp1/Grc3"/>
</dbReference>
<dbReference type="AlphaFoldDB" id="A0AAW0Z099"/>
<keyword evidence="7" id="KW-0808">Transferase</keyword>
<dbReference type="KEGG" id="kne:92180209"/>
<evidence type="ECO:0000256" key="10">
    <source>
        <dbReference type="ARBA" id="ARBA00022840"/>
    </source>
</evidence>
<keyword evidence="8" id="KW-0547">Nucleotide-binding</keyword>
<protein>
    <recommendedName>
        <fullName evidence="5">Polynucleotide 5'-hydroxyl-kinase GRC3</fullName>
    </recommendedName>
    <alternativeName>
        <fullName evidence="4">Polynucleotide 5'-hydroxyl-kinase grc3</fullName>
    </alternativeName>
</protein>
<evidence type="ECO:0000256" key="12">
    <source>
        <dbReference type="SAM" id="MobiDB-lite"/>
    </source>
</evidence>
<dbReference type="EMBL" id="JBCAWK010000005">
    <property type="protein sequence ID" value="KAK8858722.1"/>
    <property type="molecule type" value="Genomic_DNA"/>
</dbReference>
<evidence type="ECO:0000256" key="8">
    <source>
        <dbReference type="ARBA" id="ARBA00022741"/>
    </source>
</evidence>
<evidence type="ECO:0000256" key="9">
    <source>
        <dbReference type="ARBA" id="ARBA00022777"/>
    </source>
</evidence>
<keyword evidence="11" id="KW-0539">Nucleus</keyword>
<evidence type="ECO:0000256" key="6">
    <source>
        <dbReference type="ARBA" id="ARBA00022552"/>
    </source>
</evidence>
<dbReference type="FunFam" id="3.40.50.300:FF:002899">
    <property type="entry name" value="Unplaced genomic scaffold supercont1.83, whole genome shotgun sequence"/>
    <property type="match status" value="1"/>
</dbReference>
<evidence type="ECO:0000256" key="11">
    <source>
        <dbReference type="ARBA" id="ARBA00023242"/>
    </source>
</evidence>
<dbReference type="GO" id="GO:0051731">
    <property type="term" value="F:polynucleotide 5'-hydroxyl-kinase activity"/>
    <property type="evidence" value="ECO:0007669"/>
    <property type="project" value="InterPro"/>
</dbReference>
<feature type="compositionally biased region" description="Acidic residues" evidence="12">
    <location>
        <begin position="108"/>
        <end position="124"/>
    </location>
</feature>
<comment type="subcellular location">
    <subcellularLocation>
        <location evidence="2">Nucleus</location>
        <location evidence="2">Nucleolus</location>
    </subcellularLocation>
</comment>
<gene>
    <name evidence="14" type="ORF">IAR55_002951</name>
</gene>
<comment type="caution">
    <text evidence="14">The sequence shown here is derived from an EMBL/GenBank/DDBJ whole genome shotgun (WGS) entry which is preliminary data.</text>
</comment>
<organism evidence="14 15">
    <name type="scientific">Kwoniella newhampshirensis</name>
    <dbReference type="NCBI Taxonomy" id="1651941"/>
    <lineage>
        <taxon>Eukaryota</taxon>
        <taxon>Fungi</taxon>
        <taxon>Dikarya</taxon>
        <taxon>Basidiomycota</taxon>
        <taxon>Agaricomycotina</taxon>
        <taxon>Tremellomycetes</taxon>
        <taxon>Tremellales</taxon>
        <taxon>Cryptococcaceae</taxon>
        <taxon>Kwoniella</taxon>
    </lineage>
</organism>
<dbReference type="GO" id="GO:0005524">
    <property type="term" value="F:ATP binding"/>
    <property type="evidence" value="ECO:0007669"/>
    <property type="project" value="UniProtKB-KW"/>
</dbReference>
<dbReference type="SUPFAM" id="SSF52540">
    <property type="entry name" value="P-loop containing nucleoside triphosphate hydrolases"/>
    <property type="match status" value="1"/>
</dbReference>
<feature type="domain" description="Clp1 P-loop" evidence="13">
    <location>
        <begin position="384"/>
        <end position="535"/>
    </location>
</feature>
<dbReference type="GO" id="GO:0000448">
    <property type="term" value="P:cleavage in ITS2 between 5.8S rRNA and LSU-rRNA of tricistronic rRNA transcript (SSU-rRNA, 5.8S rRNA, LSU-rRNA)"/>
    <property type="evidence" value="ECO:0007669"/>
    <property type="project" value="TreeGrafter"/>
</dbReference>
<feature type="compositionally biased region" description="Polar residues" evidence="12">
    <location>
        <begin position="13"/>
        <end position="28"/>
    </location>
</feature>
<evidence type="ECO:0000256" key="4">
    <source>
        <dbReference type="ARBA" id="ARBA00018706"/>
    </source>
</evidence>
<dbReference type="Pfam" id="PF16575">
    <property type="entry name" value="CLP1_P"/>
    <property type="match status" value="1"/>
</dbReference>
<feature type="compositionally biased region" description="Acidic residues" evidence="12">
    <location>
        <begin position="40"/>
        <end position="53"/>
    </location>
</feature>
<comment type="similarity">
    <text evidence="3">Belongs to the Clp1 family. NOL9/GRC3 subfamily.</text>
</comment>
<evidence type="ECO:0000256" key="7">
    <source>
        <dbReference type="ARBA" id="ARBA00022679"/>
    </source>
</evidence>
<dbReference type="Proteomes" id="UP001388673">
    <property type="component" value="Unassembled WGS sequence"/>
</dbReference>
<dbReference type="GO" id="GO:0005730">
    <property type="term" value="C:nucleolus"/>
    <property type="evidence" value="ECO:0007669"/>
    <property type="project" value="UniProtKB-SubCell"/>
</dbReference>
<comment type="function">
    <text evidence="1">Polynucleotide 5'-kinase involved in rRNA processing.</text>
</comment>
<name>A0AAW0Z099_9TREE</name>
<feature type="region of interest" description="Disordered" evidence="12">
    <location>
        <begin position="532"/>
        <end position="556"/>
    </location>
</feature>
<feature type="compositionally biased region" description="Low complexity" evidence="12">
    <location>
        <begin position="54"/>
        <end position="63"/>
    </location>
</feature>
<evidence type="ECO:0000259" key="13">
    <source>
        <dbReference type="Pfam" id="PF16575"/>
    </source>
</evidence>
<keyword evidence="10" id="KW-0067">ATP-binding</keyword>
<keyword evidence="6" id="KW-0698">rRNA processing</keyword>
<sequence>MSALAARRAAAASQLTQPSNTPAHTDTPVSAGAASPSPTLEEDDIIASADESDSLSSASAPPSLKRRRTTAKPSSRARYFAKEPPRAVPAATTNRQRRFSPSAPVAESDQEDGEDSSVGDSDADAPVEDIYDEAENEVDDGRAQWSLPATPAVDPTPGPSRLRGRTSAQAITNENTSTFIPVNGENILKYTENELHAAGLDDHPGPGVLLCLVKDESLMMAGAFIITPIFGGIQLFSTTLTPTNHNKDSHQVFAPVSHPLPVVTPAFSPTASQHLRNLRIPSKFQNSAHQGNSVLVLLRELRSGLDGMRYGVLPEFARIWMQEEGPWGLKGVHPIIDSFPTPVYPHMTSASWSKALEPLTSNTYHAASGVLEDVDTPLVALVKGPKRSGKSTFARALLNNLLNRYQRVAWLDCDLGQGEFGCGGVVGLWILDQPVLGPPFSHPAVPFRGHYLGTYTPLTCPDEYIAAIRHLVEHYRYNMQHNDAEDTNSDKIGSLVPLVVNTQGWVKGLGEDLLREIEAIAEASHIYAFTSPTHEEDNRHQGPGWTQSPKWETSHTLPPISTTASKTFTLDPAPVSPLQARYTAADLRVLSTITYFHSSLARVILPLSIQAGHFVTATKPVSTVSWDFSVPLAASPPWEVEYGLGKGIERVYLIGEGSDGVVENDLPIALNGSVVALMEFLDTPDDAEGKLYAQARPLPALDAVNFLGLAIVRAITHEKIHLLTPLSPSDLARCRALVKNGAIELPTPGMLDWTTGGVSEEGMAGKKWEDVPFLDVSGVEVVAGERRRFRKNIMRKGM</sequence>
<feature type="region of interest" description="Disordered" evidence="12">
    <location>
        <begin position="1"/>
        <end position="124"/>
    </location>
</feature>
<feature type="compositionally biased region" description="Low complexity" evidence="12">
    <location>
        <begin position="1"/>
        <end position="12"/>
    </location>
</feature>
<evidence type="ECO:0000256" key="1">
    <source>
        <dbReference type="ARBA" id="ARBA00003798"/>
    </source>
</evidence>
<dbReference type="InterPro" id="IPR032319">
    <property type="entry name" value="CLP1_P"/>
</dbReference>
<keyword evidence="15" id="KW-1185">Reference proteome</keyword>
<reference evidence="14 15" key="1">
    <citation type="journal article" date="2024" name="bioRxiv">
        <title>Comparative genomics of Cryptococcus and Kwoniella reveals pathogenesis evolution and contrasting karyotype dynamics via intercentromeric recombination or chromosome fusion.</title>
        <authorList>
            <person name="Coelho M.A."/>
            <person name="David-Palma M."/>
            <person name="Shea T."/>
            <person name="Bowers K."/>
            <person name="McGinley-Smith S."/>
            <person name="Mohammad A.W."/>
            <person name="Gnirke A."/>
            <person name="Yurkov A.M."/>
            <person name="Nowrousian M."/>
            <person name="Sun S."/>
            <person name="Cuomo C.A."/>
            <person name="Heitman J."/>
        </authorList>
    </citation>
    <scope>NUCLEOTIDE SEQUENCE [LARGE SCALE GENOMIC DNA]</scope>
    <source>
        <strain evidence="14 15">CBS 13917</strain>
    </source>
</reference>
<dbReference type="RefSeq" id="XP_066803563.1">
    <property type="nucleotide sequence ID" value="XM_066946062.1"/>
</dbReference>
<feature type="compositionally biased region" description="Polar residues" evidence="12">
    <location>
        <begin position="544"/>
        <end position="556"/>
    </location>
</feature>
<evidence type="ECO:0000313" key="14">
    <source>
        <dbReference type="EMBL" id="KAK8858722.1"/>
    </source>
</evidence>
<keyword evidence="9" id="KW-0418">Kinase</keyword>